<comment type="caution">
    <text evidence="5">The sequence shown here is derived from an EMBL/GenBank/DDBJ whole genome shotgun (WGS) entry which is preliminary data.</text>
</comment>
<dbReference type="InterPro" id="IPR012338">
    <property type="entry name" value="Beta-lactam/transpept-like"/>
</dbReference>
<dbReference type="GO" id="GO:0005886">
    <property type="term" value="C:plasma membrane"/>
    <property type="evidence" value="ECO:0007669"/>
    <property type="project" value="TreeGrafter"/>
</dbReference>
<evidence type="ECO:0000313" key="5">
    <source>
        <dbReference type="EMBL" id="OGG11278.1"/>
    </source>
</evidence>
<name>A0A1F5ZFJ7_9BACT</name>
<evidence type="ECO:0008006" key="7">
    <source>
        <dbReference type="Google" id="ProtNLM"/>
    </source>
</evidence>
<keyword evidence="2" id="KW-0472">Membrane</keyword>
<dbReference type="PANTHER" id="PTHR30627">
    <property type="entry name" value="PEPTIDOGLYCAN D,D-TRANSPEPTIDASE"/>
    <property type="match status" value="1"/>
</dbReference>
<dbReference type="EMBL" id="MFIZ01000033">
    <property type="protein sequence ID" value="OGG11278.1"/>
    <property type="molecule type" value="Genomic_DNA"/>
</dbReference>
<sequence>MWRILAVFALFFVLFFFIIIRLFYWQIIAGDSLRVQAAAQYYLEFTLPATRGSILASDESPLAMNSVSHLVYAQPKDIKDVNIFVKLIAPIVSLDETTLKNELSDSGRLWVPLAHKIDGQKYDTLSTLKLPGLGFENETKRYYPEASMAAHLLGFVGSDQNGNDKGYFGLEGYYDRELKGVDGRIQVEKDIRGAPIVIGEAKRIEPELGRSLVLWLDRTIQNIVEKRLLEGIGKYGAKEGSVVVMDPKTGGILAMASYPSYDPGSYAGFDKSVYKNPIDASSYEPGSTFKTIVMSAGLNEKIITPDTKMEETGPVQVGEYTIRTWNNQYHGMQTMTEVLEHSSNVGMVFVEKQLGKDKLLQYIKNFGFGQSTNVDLEEETSPELRPDKDWHDIDLATVSFGQGIAVTPLQMVRAVAAIANDGILLEPHVVKAIRDARGKTVEIKPKKVGQVISRETADIMTEMMINAVDKGEAQWAKPKGYRIAGKTGTAQIPVSGHYDDKKTITSFIGFAPADNPRFAMLVTFREPSTSQWGSETAAPLFFTIARDIFLYYGLPPQ</sequence>
<dbReference type="SUPFAM" id="SSF56601">
    <property type="entry name" value="beta-lactamase/transpeptidase-like"/>
    <property type="match status" value="1"/>
</dbReference>
<dbReference type="InterPro" id="IPR001460">
    <property type="entry name" value="PCN-bd_Tpept"/>
</dbReference>
<reference evidence="5 6" key="1">
    <citation type="journal article" date="2016" name="Nat. Commun.">
        <title>Thousands of microbial genomes shed light on interconnected biogeochemical processes in an aquifer system.</title>
        <authorList>
            <person name="Anantharaman K."/>
            <person name="Brown C.T."/>
            <person name="Hug L.A."/>
            <person name="Sharon I."/>
            <person name="Castelle C.J."/>
            <person name="Probst A.J."/>
            <person name="Thomas B.C."/>
            <person name="Singh A."/>
            <person name="Wilkins M.J."/>
            <person name="Karaoz U."/>
            <person name="Brodie E.L."/>
            <person name="Williams K.H."/>
            <person name="Hubbard S.S."/>
            <person name="Banfield J.F."/>
        </authorList>
    </citation>
    <scope>NUCLEOTIDE SEQUENCE [LARGE SCALE GENOMIC DNA]</scope>
</reference>
<comment type="subcellular location">
    <subcellularLocation>
        <location evidence="1">Membrane</location>
    </subcellularLocation>
</comment>
<dbReference type="GO" id="GO:0008658">
    <property type="term" value="F:penicillin binding"/>
    <property type="evidence" value="ECO:0007669"/>
    <property type="project" value="InterPro"/>
</dbReference>
<dbReference type="SUPFAM" id="SSF56519">
    <property type="entry name" value="Penicillin binding protein dimerisation domain"/>
    <property type="match status" value="1"/>
</dbReference>
<dbReference type="Gene3D" id="3.40.710.10">
    <property type="entry name" value="DD-peptidase/beta-lactamase superfamily"/>
    <property type="match status" value="1"/>
</dbReference>
<evidence type="ECO:0000313" key="6">
    <source>
        <dbReference type="Proteomes" id="UP000177268"/>
    </source>
</evidence>
<organism evidence="5 6">
    <name type="scientific">Candidatus Gottesmanbacteria bacterium RBG_13_45_10</name>
    <dbReference type="NCBI Taxonomy" id="1798370"/>
    <lineage>
        <taxon>Bacteria</taxon>
        <taxon>Candidatus Gottesmaniibacteriota</taxon>
    </lineage>
</organism>
<evidence type="ECO:0000256" key="1">
    <source>
        <dbReference type="ARBA" id="ARBA00004370"/>
    </source>
</evidence>
<gene>
    <name evidence="5" type="ORF">A2Z00_02215</name>
</gene>
<evidence type="ECO:0000256" key="2">
    <source>
        <dbReference type="ARBA" id="ARBA00023136"/>
    </source>
</evidence>
<protein>
    <recommendedName>
        <fullName evidence="7">Penicillin-binding protein transpeptidase domain-containing protein</fullName>
    </recommendedName>
</protein>
<evidence type="ECO:0000259" key="4">
    <source>
        <dbReference type="Pfam" id="PF03717"/>
    </source>
</evidence>
<dbReference type="Gene3D" id="3.90.1310.10">
    <property type="entry name" value="Penicillin-binding protein 2a (Domain 2)"/>
    <property type="match status" value="1"/>
</dbReference>
<accession>A0A1F5ZFJ7</accession>
<dbReference type="Pfam" id="PF03717">
    <property type="entry name" value="PBP_dimer"/>
    <property type="match status" value="1"/>
</dbReference>
<feature type="domain" description="Penicillin-binding protein dimerisation" evidence="4">
    <location>
        <begin position="47"/>
        <end position="196"/>
    </location>
</feature>
<dbReference type="InterPro" id="IPR036138">
    <property type="entry name" value="PBP_dimer_sf"/>
</dbReference>
<dbReference type="InterPro" id="IPR005311">
    <property type="entry name" value="PBP_dimer"/>
</dbReference>
<dbReference type="STRING" id="1798370.A2Z00_02215"/>
<proteinExistence type="predicted"/>
<dbReference type="PANTHER" id="PTHR30627:SF1">
    <property type="entry name" value="PEPTIDOGLYCAN D,D-TRANSPEPTIDASE FTSI"/>
    <property type="match status" value="1"/>
</dbReference>
<dbReference type="Proteomes" id="UP000177268">
    <property type="component" value="Unassembled WGS sequence"/>
</dbReference>
<feature type="domain" description="Penicillin-binding protein transpeptidase" evidence="3">
    <location>
        <begin position="240"/>
        <end position="544"/>
    </location>
</feature>
<dbReference type="AlphaFoldDB" id="A0A1F5ZFJ7"/>
<dbReference type="Pfam" id="PF00905">
    <property type="entry name" value="Transpeptidase"/>
    <property type="match status" value="1"/>
</dbReference>
<dbReference type="GO" id="GO:0071555">
    <property type="term" value="P:cell wall organization"/>
    <property type="evidence" value="ECO:0007669"/>
    <property type="project" value="TreeGrafter"/>
</dbReference>
<dbReference type="InterPro" id="IPR050515">
    <property type="entry name" value="Beta-lactam/transpept"/>
</dbReference>
<dbReference type="Gene3D" id="3.30.450.330">
    <property type="match status" value="1"/>
</dbReference>
<evidence type="ECO:0000259" key="3">
    <source>
        <dbReference type="Pfam" id="PF00905"/>
    </source>
</evidence>